<reference evidence="2 3" key="1">
    <citation type="submission" date="2020-07" db="EMBL/GenBank/DDBJ databases">
        <title>Pseudogemmobacter sp. nov., isolated from poultry manure in Taiwan.</title>
        <authorList>
            <person name="Lin S.-Y."/>
            <person name="Tang Y.-S."/>
            <person name="Young C.-C."/>
        </authorList>
    </citation>
    <scope>NUCLEOTIDE SEQUENCE [LARGE SCALE GENOMIC DNA]</scope>
    <source>
        <strain evidence="2 3">CC-YST710</strain>
    </source>
</reference>
<organism evidence="2 3">
    <name type="scientific">Pseudogemmobacter faecipullorum</name>
    <dbReference type="NCBI Taxonomy" id="2755041"/>
    <lineage>
        <taxon>Bacteria</taxon>
        <taxon>Pseudomonadati</taxon>
        <taxon>Pseudomonadota</taxon>
        <taxon>Alphaproteobacteria</taxon>
        <taxon>Rhodobacterales</taxon>
        <taxon>Paracoccaceae</taxon>
        <taxon>Pseudogemmobacter</taxon>
    </lineage>
</organism>
<name>A0ABS8CKV5_9RHOB</name>
<feature type="coiled-coil region" evidence="1">
    <location>
        <begin position="30"/>
        <end position="60"/>
    </location>
</feature>
<accession>A0ABS8CKV5</accession>
<evidence type="ECO:0000313" key="2">
    <source>
        <dbReference type="EMBL" id="MCB5410005.1"/>
    </source>
</evidence>
<evidence type="ECO:0000256" key="1">
    <source>
        <dbReference type="SAM" id="Coils"/>
    </source>
</evidence>
<evidence type="ECO:0000313" key="3">
    <source>
        <dbReference type="Proteomes" id="UP001198571"/>
    </source>
</evidence>
<gene>
    <name evidence="2" type="ORF">H0485_08335</name>
</gene>
<comment type="caution">
    <text evidence="2">The sequence shown here is derived from an EMBL/GenBank/DDBJ whole genome shotgun (WGS) entry which is preliminary data.</text>
</comment>
<proteinExistence type="predicted"/>
<sequence>MELTGELYRIAVEELNEAFAEIRAGRFAGAKEAKRAVRDLADLSKALLEERRNVERLRRQIAGELTTGLSGGGALDLGAARDEIGRRLARLRAAAGD</sequence>
<evidence type="ECO:0008006" key="4">
    <source>
        <dbReference type="Google" id="ProtNLM"/>
    </source>
</evidence>
<dbReference type="Proteomes" id="UP001198571">
    <property type="component" value="Unassembled WGS sequence"/>
</dbReference>
<keyword evidence="1" id="KW-0175">Coiled coil</keyword>
<protein>
    <recommendedName>
        <fullName evidence="4">Type II toxin-antitoxin system ParD family antitoxin</fullName>
    </recommendedName>
</protein>
<keyword evidence="3" id="KW-1185">Reference proteome</keyword>
<dbReference type="EMBL" id="JACDXX010000006">
    <property type="protein sequence ID" value="MCB5410005.1"/>
    <property type="molecule type" value="Genomic_DNA"/>
</dbReference>